<feature type="transmembrane region" description="Helical" evidence="1">
    <location>
        <begin position="155"/>
        <end position="173"/>
    </location>
</feature>
<keyword evidence="3" id="KW-1185">Reference proteome</keyword>
<protein>
    <submittedName>
        <fullName evidence="2">Uncharacterized protein</fullName>
    </submittedName>
</protein>
<evidence type="ECO:0000313" key="2">
    <source>
        <dbReference type="EnsemblPlants" id="Bra033407.1-P"/>
    </source>
</evidence>
<accession>M4EX71</accession>
<dbReference type="InParanoid" id="M4EX71"/>
<evidence type="ECO:0000313" key="3">
    <source>
        <dbReference type="Proteomes" id="UP000011750"/>
    </source>
</evidence>
<keyword evidence="1" id="KW-0812">Transmembrane</keyword>
<keyword evidence="1" id="KW-1133">Transmembrane helix</keyword>
<dbReference type="HOGENOM" id="CLU_1410648_0_0_1"/>
<reference evidence="2 3" key="2">
    <citation type="journal article" date="2018" name="Hortic Res">
        <title>Improved Brassica rapa reference genome by single-molecule sequencing and chromosome conformation capture technologies.</title>
        <authorList>
            <person name="Zhang L."/>
            <person name="Cai X."/>
            <person name="Wu J."/>
            <person name="Liu M."/>
            <person name="Grob S."/>
            <person name="Cheng F."/>
            <person name="Liang J."/>
            <person name="Cai C."/>
            <person name="Liu Z."/>
            <person name="Liu B."/>
            <person name="Wang F."/>
            <person name="Li S."/>
            <person name="Liu F."/>
            <person name="Li X."/>
            <person name="Cheng L."/>
            <person name="Yang W."/>
            <person name="Li M.H."/>
            <person name="Grossniklaus U."/>
            <person name="Zheng H."/>
            <person name="Wang X."/>
        </authorList>
    </citation>
    <scope>NUCLEOTIDE SEQUENCE [LARGE SCALE GENOMIC DNA]</scope>
    <source>
        <strain evidence="2 3">cv. Chiifu-401-42</strain>
    </source>
</reference>
<dbReference type="STRING" id="51351.M4EX71"/>
<dbReference type="OMA" id="HEATLDF"/>
<reference evidence="2 3" key="1">
    <citation type="journal article" date="2011" name="Nat. Genet.">
        <title>The genome of the mesopolyploid crop species Brassica rapa.</title>
        <authorList>
            <consortium name="Brassica rapa Genome Sequencing Project Consortium"/>
            <person name="Wang X."/>
            <person name="Wang H."/>
            <person name="Wang J."/>
            <person name="Sun R."/>
            <person name="Wu J."/>
            <person name="Liu S."/>
            <person name="Bai Y."/>
            <person name="Mun J.H."/>
            <person name="Bancroft I."/>
            <person name="Cheng F."/>
            <person name="Huang S."/>
            <person name="Li X."/>
            <person name="Hua W."/>
            <person name="Wang J."/>
            <person name="Wang X."/>
            <person name="Freeling M."/>
            <person name="Pires J.C."/>
            <person name="Paterson A.H."/>
            <person name="Chalhoub B."/>
            <person name="Wang B."/>
            <person name="Hayward A."/>
            <person name="Sharpe A.G."/>
            <person name="Park B.S."/>
            <person name="Weisshaar B."/>
            <person name="Liu B."/>
            <person name="Li B."/>
            <person name="Liu B."/>
            <person name="Tong C."/>
            <person name="Song C."/>
            <person name="Duran C."/>
            <person name="Peng C."/>
            <person name="Geng C."/>
            <person name="Koh C."/>
            <person name="Lin C."/>
            <person name="Edwards D."/>
            <person name="Mu D."/>
            <person name="Shen D."/>
            <person name="Soumpourou E."/>
            <person name="Li F."/>
            <person name="Fraser F."/>
            <person name="Conant G."/>
            <person name="Lassalle G."/>
            <person name="King G.J."/>
            <person name="Bonnema G."/>
            <person name="Tang H."/>
            <person name="Wang H."/>
            <person name="Belcram H."/>
            <person name="Zhou H."/>
            <person name="Hirakawa H."/>
            <person name="Abe H."/>
            <person name="Guo H."/>
            <person name="Wang H."/>
            <person name="Jin H."/>
            <person name="Parkin I.A."/>
            <person name="Batley J."/>
            <person name="Kim J.S."/>
            <person name="Just J."/>
            <person name="Li J."/>
            <person name="Xu J."/>
            <person name="Deng J."/>
            <person name="Kim J.A."/>
            <person name="Li J."/>
            <person name="Yu J."/>
            <person name="Meng J."/>
            <person name="Wang J."/>
            <person name="Min J."/>
            <person name="Poulain J."/>
            <person name="Wang J."/>
            <person name="Hatakeyama K."/>
            <person name="Wu K."/>
            <person name="Wang L."/>
            <person name="Fang L."/>
            <person name="Trick M."/>
            <person name="Links M.G."/>
            <person name="Zhao M."/>
            <person name="Jin M."/>
            <person name="Ramchiary N."/>
            <person name="Drou N."/>
            <person name="Berkman P.J."/>
            <person name="Cai Q."/>
            <person name="Huang Q."/>
            <person name="Li R."/>
            <person name="Tabata S."/>
            <person name="Cheng S."/>
            <person name="Zhang S."/>
            <person name="Zhang S."/>
            <person name="Huang S."/>
            <person name="Sato S."/>
            <person name="Sun S."/>
            <person name="Kwon S.J."/>
            <person name="Choi S.R."/>
            <person name="Lee T.H."/>
            <person name="Fan W."/>
            <person name="Zhao X."/>
            <person name="Tan X."/>
            <person name="Xu X."/>
            <person name="Wang Y."/>
            <person name="Qiu Y."/>
            <person name="Yin Y."/>
            <person name="Li Y."/>
            <person name="Du Y."/>
            <person name="Liao Y."/>
            <person name="Lim Y."/>
            <person name="Narusaka Y."/>
            <person name="Wang Y."/>
            <person name="Wang Z."/>
            <person name="Li Z."/>
            <person name="Wang Z."/>
            <person name="Xiong Z."/>
            <person name="Zhang Z."/>
        </authorList>
    </citation>
    <scope>NUCLEOTIDE SEQUENCE [LARGE SCALE GENOMIC DNA]</scope>
    <source>
        <strain evidence="2 3">cv. Chiifu-401-42</strain>
    </source>
</reference>
<dbReference type="EnsemblPlants" id="Bra033407.1">
    <property type="protein sequence ID" value="Bra033407.1-P"/>
    <property type="gene ID" value="Bra033407"/>
</dbReference>
<proteinExistence type="predicted"/>
<dbReference type="AlphaFoldDB" id="M4EX71"/>
<organism evidence="2 3">
    <name type="scientific">Brassica campestris</name>
    <name type="common">Field mustard</name>
    <dbReference type="NCBI Taxonomy" id="3711"/>
    <lineage>
        <taxon>Eukaryota</taxon>
        <taxon>Viridiplantae</taxon>
        <taxon>Streptophyta</taxon>
        <taxon>Embryophyta</taxon>
        <taxon>Tracheophyta</taxon>
        <taxon>Spermatophyta</taxon>
        <taxon>Magnoliopsida</taxon>
        <taxon>eudicotyledons</taxon>
        <taxon>Gunneridae</taxon>
        <taxon>Pentapetalae</taxon>
        <taxon>rosids</taxon>
        <taxon>malvids</taxon>
        <taxon>Brassicales</taxon>
        <taxon>Brassicaceae</taxon>
        <taxon>Brassiceae</taxon>
        <taxon>Brassica</taxon>
    </lineage>
</organism>
<dbReference type="eggNOG" id="KOG0605">
    <property type="taxonomic scope" value="Eukaryota"/>
</dbReference>
<reference evidence="2" key="3">
    <citation type="submission" date="2023-03" db="UniProtKB">
        <authorList>
            <consortium name="EnsemblPlants"/>
        </authorList>
    </citation>
    <scope>IDENTIFICATION</scope>
    <source>
        <strain evidence="2">cv. Chiifu-401-42</strain>
    </source>
</reference>
<keyword evidence="1" id="KW-0472">Membrane</keyword>
<name>M4EX71_BRACM</name>
<sequence>MLSSKDINFVGYTYKNFEIVNDYQVPGIAELKKKDTKAKRPSVRAGATEDDSELTIMGQYSYSQPSSSSAEVDVTALLEEEAQLYADEARLHPERATADEAESSFDIEKAVHEATLDFQTQLRRVNEEGTEREQKLLLLEKSVHELGKDLARVKLMGCVLVVIALLFFVLRGVPSKASTGTILSPQEWPNKSE</sequence>
<dbReference type="Gramene" id="Bra033407.1">
    <property type="protein sequence ID" value="Bra033407.1-P"/>
    <property type="gene ID" value="Bra033407"/>
</dbReference>
<evidence type="ECO:0000256" key="1">
    <source>
        <dbReference type="SAM" id="Phobius"/>
    </source>
</evidence>
<dbReference type="Proteomes" id="UP000011750">
    <property type="component" value="Chromosome A10"/>
</dbReference>